<dbReference type="InterPro" id="IPR010352">
    <property type="entry name" value="DUF945"/>
</dbReference>
<dbReference type="RefSeq" id="WP_090267267.1">
    <property type="nucleotide sequence ID" value="NZ_FNDS01000012.1"/>
</dbReference>
<dbReference type="STRING" id="428992.SAMN05216272_11262"/>
<dbReference type="EMBL" id="FNDS01000012">
    <property type="protein sequence ID" value="SDI58624.1"/>
    <property type="molecule type" value="Genomic_DNA"/>
</dbReference>
<protein>
    <submittedName>
        <fullName evidence="1">Uncharacterized conserved protein YdgA, DUF945 family</fullName>
    </submittedName>
</protein>
<gene>
    <name evidence="1" type="ORF">SAMN05216272_11262</name>
</gene>
<evidence type="ECO:0000313" key="1">
    <source>
        <dbReference type="EMBL" id="SDI58624.1"/>
    </source>
</evidence>
<keyword evidence="2" id="KW-1185">Reference proteome</keyword>
<sequence>MKKSTLALAIPLAIAGLAVAGAWYTGTRVEQEVNLSLAEANAKMKELAPDSEVSFSLLGIERGLFASTARYQLSLAGEKGQAPRTLVFTDRLEHGPFPLSRLARGQLAPVMAQSHFSLEQTPFAQPLFSAAAGQMPLSGELTIGYDRRQTGELAMAALNFSGKNDVLRLSPTQLSFSISADNTDVQVAGQLAELDLTSADPASGKPVRIELRGMELGARKLEMASGFATGPGTFKAQRVTVQSEGVPTVELRDMLVEESLSKGAKGLDQTVSYRFGKLAVQGQDVGSLTLSLSARDLDEAALKQLSETYNQIALANLKSDNPLDTELTPVQKSELQAQALRLLEGAPKLALDELSLQTAHGAARMSLRVDLRKPNQAAASPEAVASSVLASLKAQLKIDKPLIGDLVALKGGLDGGQPDPVALKQESDAASELFSGLALNSKWARLEGDSLSSSLSYANDQVTFNGQNMSVQQFVAFVLGSAQGLGLQQAE</sequence>
<dbReference type="OrthoDB" id="5444681at2"/>
<organism evidence="1 2">
    <name type="scientific">Pseudomonas panipatensis</name>
    <dbReference type="NCBI Taxonomy" id="428992"/>
    <lineage>
        <taxon>Bacteria</taxon>
        <taxon>Pseudomonadati</taxon>
        <taxon>Pseudomonadota</taxon>
        <taxon>Gammaproteobacteria</taxon>
        <taxon>Pseudomonadales</taxon>
        <taxon>Pseudomonadaceae</taxon>
        <taxon>Pseudomonas</taxon>
    </lineage>
</organism>
<name>A0A1G8LSF1_9PSED</name>
<evidence type="ECO:0000313" key="2">
    <source>
        <dbReference type="Proteomes" id="UP000199636"/>
    </source>
</evidence>
<dbReference type="AlphaFoldDB" id="A0A1G8LSF1"/>
<accession>A0A1G8LSF1</accession>
<dbReference type="Proteomes" id="UP000199636">
    <property type="component" value="Unassembled WGS sequence"/>
</dbReference>
<dbReference type="Pfam" id="PF06097">
    <property type="entry name" value="DUF945"/>
    <property type="match status" value="1"/>
</dbReference>
<reference evidence="2" key="1">
    <citation type="submission" date="2016-10" db="EMBL/GenBank/DDBJ databases">
        <authorList>
            <person name="Varghese N."/>
            <person name="Submissions S."/>
        </authorList>
    </citation>
    <scope>NUCLEOTIDE SEQUENCE [LARGE SCALE GENOMIC DNA]</scope>
    <source>
        <strain evidence="2">CCM 7469</strain>
    </source>
</reference>
<proteinExistence type="predicted"/>